<dbReference type="RefSeq" id="WP_311834768.1">
    <property type="nucleotide sequence ID" value="NZ_JARQBJ010000001.1"/>
</dbReference>
<dbReference type="SUPFAM" id="SSF161098">
    <property type="entry name" value="MetI-like"/>
    <property type="match status" value="1"/>
</dbReference>
<feature type="transmembrane region" description="Helical" evidence="7">
    <location>
        <begin position="322"/>
        <end position="344"/>
    </location>
</feature>
<accession>A0AAW8TYS9</accession>
<dbReference type="Pfam" id="PF19300">
    <property type="entry name" value="BPD_transp_1_N"/>
    <property type="match status" value="1"/>
</dbReference>
<evidence type="ECO:0000313" key="10">
    <source>
        <dbReference type="Proteomes" id="UP001256711"/>
    </source>
</evidence>
<feature type="transmembrane region" description="Helical" evidence="7">
    <location>
        <begin position="149"/>
        <end position="173"/>
    </location>
</feature>
<keyword evidence="6 7" id="KW-0472">Membrane</keyword>
<dbReference type="Gene3D" id="1.10.3720.10">
    <property type="entry name" value="MetI-like"/>
    <property type="match status" value="1"/>
</dbReference>
<keyword evidence="3" id="KW-1003">Cell membrane</keyword>
<comment type="subcellular location">
    <subcellularLocation>
        <location evidence="1 7">Cell membrane</location>
        <topology evidence="1 7">Multi-pass membrane protein</topology>
    </subcellularLocation>
</comment>
<keyword evidence="4 7" id="KW-0812">Transmembrane</keyword>
<comment type="similarity">
    <text evidence="7">Belongs to the binding-protein-dependent transport system permease family.</text>
</comment>
<dbReference type="EMBL" id="JARQBJ010000001">
    <property type="protein sequence ID" value="MDT2808898.1"/>
    <property type="molecule type" value="Genomic_DNA"/>
</dbReference>
<organism evidence="9 10">
    <name type="scientific">Enterococcus asini</name>
    <dbReference type="NCBI Taxonomy" id="57732"/>
    <lineage>
        <taxon>Bacteria</taxon>
        <taxon>Bacillati</taxon>
        <taxon>Bacillota</taxon>
        <taxon>Bacilli</taxon>
        <taxon>Lactobacillales</taxon>
        <taxon>Enterococcaceae</taxon>
        <taxon>Enterococcus</taxon>
    </lineage>
</organism>
<dbReference type="Proteomes" id="UP001256711">
    <property type="component" value="Unassembled WGS sequence"/>
</dbReference>
<feature type="transmembrane region" description="Helical" evidence="7">
    <location>
        <begin position="106"/>
        <end position="128"/>
    </location>
</feature>
<protein>
    <submittedName>
        <fullName evidence="9">ABC transporter permease</fullName>
    </submittedName>
</protein>
<dbReference type="CDD" id="cd06261">
    <property type="entry name" value="TM_PBP2"/>
    <property type="match status" value="1"/>
</dbReference>
<gene>
    <name evidence="9" type="ORF">P7H43_00080</name>
</gene>
<evidence type="ECO:0000256" key="7">
    <source>
        <dbReference type="RuleBase" id="RU363032"/>
    </source>
</evidence>
<dbReference type="PANTHER" id="PTHR43163">
    <property type="entry name" value="DIPEPTIDE TRANSPORT SYSTEM PERMEASE PROTEIN DPPB-RELATED"/>
    <property type="match status" value="1"/>
</dbReference>
<comment type="caution">
    <text evidence="9">The sequence shown here is derived from an EMBL/GenBank/DDBJ whole genome shotgun (WGS) entry which is preliminary data.</text>
</comment>
<evidence type="ECO:0000256" key="1">
    <source>
        <dbReference type="ARBA" id="ARBA00004651"/>
    </source>
</evidence>
<dbReference type="Pfam" id="PF00528">
    <property type="entry name" value="BPD_transp_1"/>
    <property type="match status" value="1"/>
</dbReference>
<evidence type="ECO:0000256" key="4">
    <source>
        <dbReference type="ARBA" id="ARBA00022692"/>
    </source>
</evidence>
<feature type="transmembrane region" description="Helical" evidence="7">
    <location>
        <begin position="272"/>
        <end position="293"/>
    </location>
</feature>
<keyword evidence="2 7" id="KW-0813">Transport</keyword>
<evidence type="ECO:0000256" key="3">
    <source>
        <dbReference type="ARBA" id="ARBA00022475"/>
    </source>
</evidence>
<dbReference type="GO" id="GO:0055085">
    <property type="term" value="P:transmembrane transport"/>
    <property type="evidence" value="ECO:0007669"/>
    <property type="project" value="InterPro"/>
</dbReference>
<proteinExistence type="inferred from homology"/>
<dbReference type="InterPro" id="IPR045621">
    <property type="entry name" value="BPD_transp_1_N"/>
</dbReference>
<evidence type="ECO:0000256" key="5">
    <source>
        <dbReference type="ARBA" id="ARBA00022989"/>
    </source>
</evidence>
<dbReference type="InterPro" id="IPR035906">
    <property type="entry name" value="MetI-like_sf"/>
</dbReference>
<feature type="transmembrane region" description="Helical" evidence="7">
    <location>
        <begin position="20"/>
        <end position="39"/>
    </location>
</feature>
<dbReference type="PROSITE" id="PS50928">
    <property type="entry name" value="ABC_TM1"/>
    <property type="match status" value="1"/>
</dbReference>
<reference evidence="9" key="1">
    <citation type="submission" date="2023-03" db="EMBL/GenBank/DDBJ databases">
        <authorList>
            <person name="Shen W."/>
            <person name="Cai J."/>
        </authorList>
    </citation>
    <scope>NUCLEOTIDE SEQUENCE</scope>
    <source>
        <strain evidence="9">B226-2</strain>
    </source>
</reference>
<evidence type="ECO:0000259" key="8">
    <source>
        <dbReference type="PROSITE" id="PS50928"/>
    </source>
</evidence>
<evidence type="ECO:0000256" key="6">
    <source>
        <dbReference type="ARBA" id="ARBA00023136"/>
    </source>
</evidence>
<feature type="domain" description="ABC transmembrane type-1" evidence="8">
    <location>
        <begin position="107"/>
        <end position="341"/>
    </location>
</feature>
<dbReference type="AlphaFoldDB" id="A0AAW8TYS9"/>
<feature type="transmembrane region" description="Helical" evidence="7">
    <location>
        <begin position="218"/>
        <end position="237"/>
    </location>
</feature>
<name>A0AAW8TYS9_9ENTE</name>
<keyword evidence="5 7" id="KW-1133">Transmembrane helix</keyword>
<sequence length="355" mass="38996">MEKKHIKSPLTNSFFRYCLVRFLFVIPTVLILVTVVFFLTRLTGDPITVALSGKLPPAEIAARVHQAGYDRPVIVQYIEYLGNLLQGDLGNSTSMSMPVTEILKQYGAATFELAILATIVALVVGIPLGKLAARYRDRWPDVVIRLFSIVCYATPVFFLGLVLKLIFSVYIPILPSSGRVSAFYEAQLQSVPRPTGFNLIDAFQTGDTAIIVDVLQHAILPALALGLLTAATFIRLIRTNLISTLSTDYVFAARSKGVTEKQIVNKHAWKPALMPIITVMGMNIAMMLAGAILTETTFEWKGLGYQLSQVIKARDFNAVQGIVILIAVIVSLTNFIVDVAAAAIDPRIRQKEESK</sequence>
<dbReference type="InterPro" id="IPR000515">
    <property type="entry name" value="MetI-like"/>
</dbReference>
<dbReference type="GO" id="GO:0005886">
    <property type="term" value="C:plasma membrane"/>
    <property type="evidence" value="ECO:0007669"/>
    <property type="project" value="UniProtKB-SubCell"/>
</dbReference>
<dbReference type="PANTHER" id="PTHR43163:SF6">
    <property type="entry name" value="DIPEPTIDE TRANSPORT SYSTEM PERMEASE PROTEIN DPPB-RELATED"/>
    <property type="match status" value="1"/>
</dbReference>
<evidence type="ECO:0000313" key="9">
    <source>
        <dbReference type="EMBL" id="MDT2808898.1"/>
    </source>
</evidence>
<evidence type="ECO:0000256" key="2">
    <source>
        <dbReference type="ARBA" id="ARBA00022448"/>
    </source>
</evidence>